<keyword evidence="6 9" id="KW-0804">Transcription</keyword>
<evidence type="ECO:0000256" key="2">
    <source>
        <dbReference type="ARBA" id="ARBA00022771"/>
    </source>
</evidence>
<reference evidence="13" key="1">
    <citation type="journal article" date="2016" name="Nature">
        <title>The genome of the seagrass Zostera marina reveals angiosperm adaptation to the sea.</title>
        <authorList>
            <person name="Olsen J.L."/>
            <person name="Rouze P."/>
            <person name="Verhelst B."/>
            <person name="Lin Y.-C."/>
            <person name="Bayer T."/>
            <person name="Collen J."/>
            <person name="Dattolo E."/>
            <person name="De Paoli E."/>
            <person name="Dittami S."/>
            <person name="Maumus F."/>
            <person name="Michel G."/>
            <person name="Kersting A."/>
            <person name="Lauritano C."/>
            <person name="Lohaus R."/>
            <person name="Toepel M."/>
            <person name="Tonon T."/>
            <person name="Vanneste K."/>
            <person name="Amirebrahimi M."/>
            <person name="Brakel J."/>
            <person name="Bostroem C."/>
            <person name="Chovatia M."/>
            <person name="Grimwood J."/>
            <person name="Jenkins J.W."/>
            <person name="Jueterbock A."/>
            <person name="Mraz A."/>
            <person name="Stam W.T."/>
            <person name="Tice H."/>
            <person name="Bornberg-Bauer E."/>
            <person name="Green P.J."/>
            <person name="Pearson G.A."/>
            <person name="Procaccini G."/>
            <person name="Duarte C.M."/>
            <person name="Schmutz J."/>
            <person name="Reusch T.B.H."/>
            <person name="Van de Peer Y."/>
        </authorList>
    </citation>
    <scope>NUCLEOTIDE SEQUENCE [LARGE SCALE GENOMIC DNA]</scope>
    <source>
        <strain evidence="13">cv. Finnish</strain>
    </source>
</reference>
<dbReference type="GO" id="GO:0008270">
    <property type="term" value="F:zinc ion binding"/>
    <property type="evidence" value="ECO:0007669"/>
    <property type="project" value="UniProtKB-KW"/>
</dbReference>
<keyword evidence="1 9" id="KW-0479">Metal-binding</keyword>
<evidence type="ECO:0000256" key="9">
    <source>
        <dbReference type="RuleBase" id="RU369094"/>
    </source>
</evidence>
<evidence type="ECO:0000259" key="11">
    <source>
        <dbReference type="PROSITE" id="PS50884"/>
    </source>
</evidence>
<name>A0A0K9NJB7_ZOSMR</name>
<organism evidence="12 13">
    <name type="scientific">Zostera marina</name>
    <name type="common">Eelgrass</name>
    <dbReference type="NCBI Taxonomy" id="29655"/>
    <lineage>
        <taxon>Eukaryota</taxon>
        <taxon>Viridiplantae</taxon>
        <taxon>Streptophyta</taxon>
        <taxon>Embryophyta</taxon>
        <taxon>Tracheophyta</taxon>
        <taxon>Spermatophyta</taxon>
        <taxon>Magnoliopsida</taxon>
        <taxon>Liliopsida</taxon>
        <taxon>Zosteraceae</taxon>
        <taxon>Zostera</taxon>
    </lineage>
</organism>
<dbReference type="Proteomes" id="UP000036987">
    <property type="component" value="Unassembled WGS sequence"/>
</dbReference>
<keyword evidence="13" id="KW-1185">Reference proteome</keyword>
<evidence type="ECO:0000256" key="3">
    <source>
        <dbReference type="ARBA" id="ARBA00022833"/>
    </source>
</evidence>
<keyword evidence="4 9" id="KW-0805">Transcription regulation</keyword>
<dbReference type="OrthoDB" id="1927254at2759"/>
<dbReference type="GO" id="GO:0003700">
    <property type="term" value="F:DNA-binding transcription factor activity"/>
    <property type="evidence" value="ECO:0007669"/>
    <property type="project" value="UniProtKB-UniRule"/>
</dbReference>
<dbReference type="GO" id="GO:0003677">
    <property type="term" value="F:DNA binding"/>
    <property type="evidence" value="ECO:0007669"/>
    <property type="project" value="UniProtKB-UniRule"/>
</dbReference>
<feature type="domain" description="Dof-type" evidence="11">
    <location>
        <begin position="44"/>
        <end position="98"/>
    </location>
</feature>
<dbReference type="PANTHER" id="PTHR31992:SF334">
    <property type="entry name" value="DOF ZINC FINGER PROTEIN"/>
    <property type="match status" value="1"/>
</dbReference>
<evidence type="ECO:0000256" key="7">
    <source>
        <dbReference type="ARBA" id="ARBA00023242"/>
    </source>
</evidence>
<dbReference type="InterPro" id="IPR045174">
    <property type="entry name" value="Dof"/>
</dbReference>
<comment type="caution">
    <text evidence="12">The sequence shown here is derived from an EMBL/GenBank/DDBJ whole genome shotgun (WGS) entry which is preliminary data.</text>
</comment>
<comment type="subcellular location">
    <subcellularLocation>
        <location evidence="8 9">Nucleus</location>
    </subcellularLocation>
</comment>
<evidence type="ECO:0000256" key="8">
    <source>
        <dbReference type="PROSITE-ProRule" id="PRU00071"/>
    </source>
</evidence>
<keyword evidence="5 8" id="KW-0238">DNA-binding</keyword>
<protein>
    <recommendedName>
        <fullName evidence="9">Dof zinc finger protein</fullName>
    </recommendedName>
</protein>
<sequence length="329" mass="35527">MVVQSRNHEEDEQGGGELVFMSQIKQDSLHQEKKPKPLPDGKSLKCPRCESVNTKFCYYNNYSLSQPRYFCKGCRRYWTQGGSLRNVPVGGGCRKNKRCSPSSSTTTASTTTTTCTTLVAAAAAAAAANACHNNNAGQFLHQHQLTYEYDPSDLSLAFGRLHAPINPPPLVSLSTTPHYESGPFVIDSNCNSGQIIHHSPEVPGFLDILRGGFFDANPIAASGHTNFFYGLGGNLEGEEENLPFFPIGGEISNESPQMMKHESPCKSDDGGSFGDRRVDGVQQNWQVGGVDGTTNMMMAGLDSGRDYYWSSGGVGGGGVWHGLVNSSLM</sequence>
<evidence type="ECO:0000256" key="5">
    <source>
        <dbReference type="ARBA" id="ARBA00023125"/>
    </source>
</evidence>
<accession>A0A0K9NJB7</accession>
<dbReference type="GO" id="GO:0005634">
    <property type="term" value="C:nucleus"/>
    <property type="evidence" value="ECO:0007669"/>
    <property type="project" value="UniProtKB-SubCell"/>
</dbReference>
<keyword evidence="7 8" id="KW-0539">Nucleus</keyword>
<gene>
    <name evidence="12" type="ORF">ZOSMA_8G00040</name>
</gene>
<dbReference type="STRING" id="29655.A0A0K9NJB7"/>
<dbReference type="OMA" id="ANACHNN"/>
<evidence type="ECO:0000256" key="1">
    <source>
        <dbReference type="ARBA" id="ARBA00022723"/>
    </source>
</evidence>
<dbReference type="AlphaFoldDB" id="A0A0K9NJB7"/>
<evidence type="ECO:0000313" key="13">
    <source>
        <dbReference type="Proteomes" id="UP000036987"/>
    </source>
</evidence>
<dbReference type="PROSITE" id="PS01361">
    <property type="entry name" value="ZF_DOF_1"/>
    <property type="match status" value="1"/>
</dbReference>
<evidence type="ECO:0000313" key="12">
    <source>
        <dbReference type="EMBL" id="KMZ56866.1"/>
    </source>
</evidence>
<dbReference type="PROSITE" id="PS50884">
    <property type="entry name" value="ZF_DOF_2"/>
    <property type="match status" value="1"/>
</dbReference>
<keyword evidence="2 8" id="KW-0863">Zinc-finger</keyword>
<dbReference type="InterPro" id="IPR003851">
    <property type="entry name" value="Znf_Dof"/>
</dbReference>
<evidence type="ECO:0000256" key="10">
    <source>
        <dbReference type="SAM" id="MobiDB-lite"/>
    </source>
</evidence>
<dbReference type="PANTHER" id="PTHR31992">
    <property type="entry name" value="DOF ZINC FINGER PROTEIN DOF1.4-RELATED"/>
    <property type="match status" value="1"/>
</dbReference>
<proteinExistence type="predicted"/>
<feature type="region of interest" description="Disordered" evidence="10">
    <location>
        <begin position="1"/>
        <end position="39"/>
    </location>
</feature>
<keyword evidence="3 9" id="KW-0862">Zinc</keyword>
<comment type="function">
    <text evidence="9">Transcription factor that binds specifically to a 5'-AA[AG]G-3' consensus core sequence.</text>
</comment>
<evidence type="ECO:0000256" key="6">
    <source>
        <dbReference type="ARBA" id="ARBA00023163"/>
    </source>
</evidence>
<dbReference type="Pfam" id="PF02701">
    <property type="entry name" value="Zn_ribbon_Dof"/>
    <property type="match status" value="1"/>
</dbReference>
<evidence type="ECO:0000256" key="4">
    <source>
        <dbReference type="ARBA" id="ARBA00023015"/>
    </source>
</evidence>
<feature type="compositionally biased region" description="Basic and acidic residues" evidence="10">
    <location>
        <begin position="27"/>
        <end position="39"/>
    </location>
</feature>
<dbReference type="EMBL" id="LFYR01002110">
    <property type="protein sequence ID" value="KMZ56866.1"/>
    <property type="molecule type" value="Genomic_DNA"/>
</dbReference>